<dbReference type="Proteomes" id="UP000799118">
    <property type="component" value="Unassembled WGS sequence"/>
</dbReference>
<keyword evidence="2" id="KW-1185">Reference proteome</keyword>
<sequence>MAHYPFRHSTYYTRDDVEFISELPPMNSEEDLMQELQTYGRDISSPVTTARRSSFTCTHGAEDEVQRKLADDEEYISSEVPKISGWLCLELARI</sequence>
<proteinExistence type="predicted"/>
<evidence type="ECO:0000313" key="1">
    <source>
        <dbReference type="EMBL" id="KAE9406529.1"/>
    </source>
</evidence>
<accession>A0A6A4I741</accession>
<organism evidence="1 2">
    <name type="scientific">Gymnopus androsaceus JB14</name>
    <dbReference type="NCBI Taxonomy" id="1447944"/>
    <lineage>
        <taxon>Eukaryota</taxon>
        <taxon>Fungi</taxon>
        <taxon>Dikarya</taxon>
        <taxon>Basidiomycota</taxon>
        <taxon>Agaricomycotina</taxon>
        <taxon>Agaricomycetes</taxon>
        <taxon>Agaricomycetidae</taxon>
        <taxon>Agaricales</taxon>
        <taxon>Marasmiineae</taxon>
        <taxon>Omphalotaceae</taxon>
        <taxon>Gymnopus</taxon>
    </lineage>
</organism>
<name>A0A6A4I741_9AGAR</name>
<reference evidence="1" key="1">
    <citation type="journal article" date="2019" name="Environ. Microbiol.">
        <title>Fungal ecological strategies reflected in gene transcription - a case study of two litter decomposers.</title>
        <authorList>
            <person name="Barbi F."/>
            <person name="Kohler A."/>
            <person name="Barry K."/>
            <person name="Baskaran P."/>
            <person name="Daum C."/>
            <person name="Fauchery L."/>
            <person name="Ihrmark K."/>
            <person name="Kuo A."/>
            <person name="LaButti K."/>
            <person name="Lipzen A."/>
            <person name="Morin E."/>
            <person name="Grigoriev I.V."/>
            <person name="Henrissat B."/>
            <person name="Lindahl B."/>
            <person name="Martin F."/>
        </authorList>
    </citation>
    <scope>NUCLEOTIDE SEQUENCE</scope>
    <source>
        <strain evidence="1">JB14</strain>
    </source>
</reference>
<protein>
    <submittedName>
        <fullName evidence="1">Uncharacterized protein</fullName>
    </submittedName>
</protein>
<gene>
    <name evidence="1" type="ORF">BT96DRAFT_220693</name>
</gene>
<dbReference type="AlphaFoldDB" id="A0A6A4I741"/>
<dbReference type="OrthoDB" id="2749112at2759"/>
<dbReference type="EMBL" id="ML769401">
    <property type="protein sequence ID" value="KAE9406529.1"/>
    <property type="molecule type" value="Genomic_DNA"/>
</dbReference>
<evidence type="ECO:0000313" key="2">
    <source>
        <dbReference type="Proteomes" id="UP000799118"/>
    </source>
</evidence>